<proteinExistence type="predicted"/>
<evidence type="ECO:0000313" key="1">
    <source>
        <dbReference type="EMBL" id="GAA0562756.1"/>
    </source>
</evidence>
<comment type="caution">
    <text evidence="1">The sequence shown here is derived from an EMBL/GenBank/DDBJ whole genome shotgun (WGS) entry which is preliminary data.</text>
</comment>
<reference evidence="1 2" key="1">
    <citation type="journal article" date="2019" name="Int. J. Syst. Evol. Microbiol.">
        <title>The Global Catalogue of Microorganisms (GCM) 10K type strain sequencing project: providing services to taxonomists for standard genome sequencing and annotation.</title>
        <authorList>
            <consortium name="The Broad Institute Genomics Platform"/>
            <consortium name="The Broad Institute Genome Sequencing Center for Infectious Disease"/>
            <person name="Wu L."/>
            <person name="Ma J."/>
        </authorList>
    </citation>
    <scope>NUCLEOTIDE SEQUENCE [LARGE SCALE GENOMIC DNA]</scope>
    <source>
        <strain evidence="1 2">JCM 10667</strain>
    </source>
</reference>
<accession>A0ABN1EAV9</accession>
<organism evidence="1 2">
    <name type="scientific">Actinomadura livida</name>
    <dbReference type="NCBI Taxonomy" id="79909"/>
    <lineage>
        <taxon>Bacteria</taxon>
        <taxon>Bacillati</taxon>
        <taxon>Actinomycetota</taxon>
        <taxon>Actinomycetes</taxon>
        <taxon>Streptosporangiales</taxon>
        <taxon>Thermomonosporaceae</taxon>
        <taxon>Actinomadura</taxon>
    </lineage>
</organism>
<sequence>MGMKVYSEEFSVLPALARQSAEDAAVILNARTGPEPDETTAAGRVVHLVETSNR</sequence>
<evidence type="ECO:0000313" key="2">
    <source>
        <dbReference type="Proteomes" id="UP001501427"/>
    </source>
</evidence>
<dbReference type="EMBL" id="BAAAHD010000023">
    <property type="protein sequence ID" value="GAA0562756.1"/>
    <property type="molecule type" value="Genomic_DNA"/>
</dbReference>
<name>A0ABN1EAV9_9ACTN</name>
<protein>
    <submittedName>
        <fullName evidence="1">Uncharacterized protein</fullName>
    </submittedName>
</protein>
<dbReference type="Proteomes" id="UP001501427">
    <property type="component" value="Unassembled WGS sequence"/>
</dbReference>
<gene>
    <name evidence="1" type="ORF">GCM10009546_26240</name>
</gene>
<keyword evidence="2" id="KW-1185">Reference proteome</keyword>